<proteinExistence type="predicted"/>
<protein>
    <submittedName>
        <fullName evidence="2">Transcription factor nrm1 whi5</fullName>
    </submittedName>
</protein>
<name>A0A3M7MBM1_9PLEO</name>
<feature type="compositionally biased region" description="Basic residues" evidence="1">
    <location>
        <begin position="149"/>
        <end position="160"/>
    </location>
</feature>
<evidence type="ECO:0000256" key="1">
    <source>
        <dbReference type="SAM" id="MobiDB-lite"/>
    </source>
</evidence>
<dbReference type="OrthoDB" id="5411518at2759"/>
<gene>
    <name evidence="2" type="ORF">GMOD_00009269</name>
</gene>
<organism evidence="2 3">
    <name type="scientific">Pyrenophora seminiperda CCB06</name>
    <dbReference type="NCBI Taxonomy" id="1302712"/>
    <lineage>
        <taxon>Eukaryota</taxon>
        <taxon>Fungi</taxon>
        <taxon>Dikarya</taxon>
        <taxon>Ascomycota</taxon>
        <taxon>Pezizomycotina</taxon>
        <taxon>Dothideomycetes</taxon>
        <taxon>Pleosporomycetidae</taxon>
        <taxon>Pleosporales</taxon>
        <taxon>Pleosporineae</taxon>
        <taxon>Pleosporaceae</taxon>
        <taxon>Pyrenophora</taxon>
    </lineage>
</organism>
<dbReference type="Proteomes" id="UP000265663">
    <property type="component" value="Unassembled WGS sequence"/>
</dbReference>
<feature type="region of interest" description="Disordered" evidence="1">
    <location>
        <begin position="141"/>
        <end position="160"/>
    </location>
</feature>
<evidence type="ECO:0000313" key="3">
    <source>
        <dbReference type="Proteomes" id="UP000265663"/>
    </source>
</evidence>
<dbReference type="AlphaFoldDB" id="A0A3M7MBM1"/>
<dbReference type="PANTHER" id="PTHR39290:SF6">
    <property type="entry name" value="S-ADENOSYL-L-METHIONINE-DEPENDENT METHYLTRANSFERASES SUPERFAMILY PROTEIN"/>
    <property type="match status" value="1"/>
</dbReference>
<reference evidence="2 3" key="1">
    <citation type="journal article" date="2014" name="PLoS ONE">
        <title>De novo Genome Assembly of the Fungal Plant Pathogen Pyrenophora semeniperda.</title>
        <authorList>
            <person name="Soliai M.M."/>
            <person name="Meyer S.E."/>
            <person name="Udall J.A."/>
            <person name="Elzinga D.E."/>
            <person name="Hermansen R.A."/>
            <person name="Bodily P.M."/>
            <person name="Hart A.A."/>
            <person name="Coleman C.E."/>
        </authorList>
    </citation>
    <scope>NUCLEOTIDE SEQUENCE [LARGE SCALE GENOMIC DNA]</scope>
    <source>
        <strain evidence="2 3">CCB06</strain>
        <tissue evidence="2">Mycelium</tissue>
    </source>
</reference>
<dbReference type="EMBL" id="KE747828">
    <property type="protein sequence ID" value="RMZ71911.1"/>
    <property type="molecule type" value="Genomic_DNA"/>
</dbReference>
<evidence type="ECO:0000313" key="2">
    <source>
        <dbReference type="EMBL" id="RMZ71911.1"/>
    </source>
</evidence>
<sequence>MSLKNFDPDAFFAAWSDEKFSPLDSGKTLMQCICESFGIDPRDDYVYRAMAETSLLMMQKAIAAGGQHKMHDWYHDEKGELLTPSHPTPTETTLYTTLFAPPTSLPPSLRNLAHNAKPTSLRHAIGTHLLSLFHPSPDPLLPKAPSSKSKSKSTKTSQRHNHKNPYYTLWTYSCHALEWAGPTQYTRYTKFSHHILPVFYHHFGCVVPSYAALYVISKLACTTASPSSSSTTTTFQPILDIGSGNGYWTYMLRHFDLSALGIPPTASTGLQVRAIDTQDSEYRVSWISDTIVSDGKQYLEKNNGGQGCILLLVYPQATTDFTGPVMRAYEGNTIVVAGTQCRNGFTGFSDVVVDEWVEGNLPAFELALRMPLPSFAGKDDALFVFQRRK</sequence>
<dbReference type="PANTHER" id="PTHR39290">
    <property type="entry name" value="C3H1-TYPE DOMAIN-CONTAINING PROTEIN-RELATED"/>
    <property type="match status" value="1"/>
</dbReference>
<accession>A0A3M7MBM1</accession>
<keyword evidence="3" id="KW-1185">Reference proteome</keyword>